<dbReference type="Proteomes" id="UP001589887">
    <property type="component" value="Unassembled WGS sequence"/>
</dbReference>
<protein>
    <submittedName>
        <fullName evidence="2">DUF5954 family protein</fullName>
    </submittedName>
</protein>
<gene>
    <name evidence="2" type="ORF">ACFH04_09145</name>
</gene>
<evidence type="ECO:0000256" key="1">
    <source>
        <dbReference type="SAM" id="MobiDB-lite"/>
    </source>
</evidence>
<reference evidence="2 3" key="1">
    <citation type="submission" date="2024-09" db="EMBL/GenBank/DDBJ databases">
        <authorList>
            <person name="Sun Q."/>
            <person name="Mori K."/>
        </authorList>
    </citation>
    <scope>NUCLEOTIDE SEQUENCE [LARGE SCALE GENOMIC DNA]</scope>
    <source>
        <strain evidence="2 3">JCM 4557</strain>
    </source>
</reference>
<organism evidence="2 3">
    <name type="scientific">Streptomyces noboritoensis</name>
    <dbReference type="NCBI Taxonomy" id="67337"/>
    <lineage>
        <taxon>Bacteria</taxon>
        <taxon>Bacillati</taxon>
        <taxon>Actinomycetota</taxon>
        <taxon>Actinomycetes</taxon>
        <taxon>Kitasatosporales</taxon>
        <taxon>Streptomycetaceae</taxon>
        <taxon>Streptomyces</taxon>
    </lineage>
</organism>
<dbReference type="RefSeq" id="WP_394317690.1">
    <property type="nucleotide sequence ID" value="NZ_JBHMQV010000009.1"/>
</dbReference>
<evidence type="ECO:0000313" key="3">
    <source>
        <dbReference type="Proteomes" id="UP001589887"/>
    </source>
</evidence>
<name>A0ABV6TEM4_9ACTN</name>
<feature type="region of interest" description="Disordered" evidence="1">
    <location>
        <begin position="321"/>
        <end position="368"/>
    </location>
</feature>
<dbReference type="InterPro" id="IPR045998">
    <property type="entry name" value="DUF5954"/>
</dbReference>
<accession>A0ABV6TEM4</accession>
<feature type="region of interest" description="Disordered" evidence="1">
    <location>
        <begin position="133"/>
        <end position="159"/>
    </location>
</feature>
<keyword evidence="3" id="KW-1185">Reference proteome</keyword>
<evidence type="ECO:0000313" key="2">
    <source>
        <dbReference type="EMBL" id="MFC0843878.1"/>
    </source>
</evidence>
<comment type="caution">
    <text evidence="2">The sequence shown here is derived from an EMBL/GenBank/DDBJ whole genome shotgun (WGS) entry which is preliminary data.</text>
</comment>
<proteinExistence type="predicted"/>
<dbReference type="Pfam" id="PF19379">
    <property type="entry name" value="DUF5954"/>
    <property type="match status" value="1"/>
</dbReference>
<dbReference type="EMBL" id="JBHMQV010000009">
    <property type="protein sequence ID" value="MFC0843878.1"/>
    <property type="molecule type" value="Genomic_DNA"/>
</dbReference>
<sequence length="368" mass="39978">MNYGREDAGGQRPLVVRVPVEPVEAVAEADAADAVRRAGNFAVRGPVFGVAAQGADDGARWRVVVAVSADNPQEARDSLNSLLWFKAKDDAKDRAERRGLLAAVAQLERERVEELTVLGTRYRIVRAEEYAGEGSGGIELPRPSDPEPAAPDWDSTTPAARIDDGLVLDPDAPLTPAQAAETLALRSLTYTGKRFPTPVRNDSLRARETHPDVVLLPATYTLVERSSTGWTPASSMHPTPHEARKTLEYTLLQFEPRRRRFLPDVHTDARTLLASGDCDPHTAAQLAAYVAGADQLRAAPVNELEVHGVVYRIARTRRMLRWGPDGPETPRPTDPAGQDPCAIHVPLDEDGNLLPTPTPGPETDTDNT</sequence>